<evidence type="ECO:0000256" key="2">
    <source>
        <dbReference type="SAM" id="Phobius"/>
    </source>
</evidence>
<protein>
    <submittedName>
        <fullName evidence="4">Stage II sporulation protein Q</fullName>
    </submittedName>
</protein>
<evidence type="ECO:0000313" key="5">
    <source>
        <dbReference type="Proteomes" id="UP000531594"/>
    </source>
</evidence>
<comment type="caution">
    <text evidence="4">The sequence shown here is derived from an EMBL/GenBank/DDBJ whole genome shotgun (WGS) entry which is preliminary data.</text>
</comment>
<dbReference type="InterPro" id="IPR011055">
    <property type="entry name" value="Dup_hybrid_motif"/>
</dbReference>
<dbReference type="Proteomes" id="UP000531594">
    <property type="component" value="Unassembled WGS sequence"/>
</dbReference>
<dbReference type="InterPro" id="IPR050570">
    <property type="entry name" value="Cell_wall_metabolism_enzyme"/>
</dbReference>
<accession>A0A7X0HUN1</accession>
<evidence type="ECO:0000313" key="4">
    <source>
        <dbReference type="EMBL" id="MBB6447202.1"/>
    </source>
</evidence>
<sequence length="351" mass="38979">MREEENNKSSQNSKVKSIFKKRWVFPAIYIASAAIILIAVLWFQNSSTDNAIDSDKFGMNSAEKQKNFDDLAVEVNRTMENVTMPLTAKDREAAVIQKKFYDDQASEKEQEAALVVYENQYHPNTGVDITVKDNESFDVVAALSGTVTKVEEDALLGNVIEIEHENGIVTQYQSVKDFQVKVGEDVEQGRAIATAGKSMINEEAGVHVHFEIRKDSMPVNPEDFFDKPMSALEETTDEPTVNEEKAAGNHEMTEENAEGEKEPAADKPADDRKGKTEEGTSEKKEETPSKSEDKPTSSDKQENPADDKSGAADDKQATEKKTSTDKTEEKDQKDTPSNNDAKEEQTPNKDA</sequence>
<dbReference type="AlphaFoldDB" id="A0A7X0HUN1"/>
<dbReference type="PANTHER" id="PTHR21666">
    <property type="entry name" value="PEPTIDASE-RELATED"/>
    <property type="match status" value="1"/>
</dbReference>
<dbReference type="SUPFAM" id="SSF51261">
    <property type="entry name" value="Duplicated hybrid motif"/>
    <property type="match status" value="1"/>
</dbReference>
<dbReference type="PANTHER" id="PTHR21666:SF291">
    <property type="entry name" value="STAGE II SPORULATION PROTEIN Q"/>
    <property type="match status" value="1"/>
</dbReference>
<evidence type="ECO:0000259" key="3">
    <source>
        <dbReference type="Pfam" id="PF01551"/>
    </source>
</evidence>
<keyword evidence="5" id="KW-1185">Reference proteome</keyword>
<proteinExistence type="predicted"/>
<dbReference type="Pfam" id="PF01551">
    <property type="entry name" value="Peptidase_M23"/>
    <property type="match status" value="1"/>
</dbReference>
<gene>
    <name evidence="4" type="ORF">HNR53_003881</name>
</gene>
<feature type="transmembrane region" description="Helical" evidence="2">
    <location>
        <begin position="23"/>
        <end position="43"/>
    </location>
</feature>
<dbReference type="Gene3D" id="2.70.70.10">
    <property type="entry name" value="Glucose Permease (Domain IIA)"/>
    <property type="match status" value="1"/>
</dbReference>
<dbReference type="RefSeq" id="WP_184528938.1">
    <property type="nucleotide sequence ID" value="NZ_JACHGK010000018.1"/>
</dbReference>
<keyword evidence="2" id="KW-1133">Transmembrane helix</keyword>
<organism evidence="4 5">
    <name type="scientific">Bacillus benzoevorans</name>
    <dbReference type="NCBI Taxonomy" id="1456"/>
    <lineage>
        <taxon>Bacteria</taxon>
        <taxon>Bacillati</taxon>
        <taxon>Bacillota</taxon>
        <taxon>Bacilli</taxon>
        <taxon>Bacillales</taxon>
        <taxon>Bacillaceae</taxon>
        <taxon>Bacillus</taxon>
    </lineage>
</organism>
<keyword evidence="2" id="KW-0472">Membrane</keyword>
<dbReference type="EMBL" id="JACHGK010000018">
    <property type="protein sequence ID" value="MBB6447202.1"/>
    <property type="molecule type" value="Genomic_DNA"/>
</dbReference>
<dbReference type="CDD" id="cd12797">
    <property type="entry name" value="M23_peptidase"/>
    <property type="match status" value="1"/>
</dbReference>
<feature type="region of interest" description="Disordered" evidence="1">
    <location>
        <begin position="232"/>
        <end position="351"/>
    </location>
</feature>
<feature type="domain" description="M23ase beta-sheet core" evidence="3">
    <location>
        <begin position="123"/>
        <end position="221"/>
    </location>
</feature>
<keyword evidence="2" id="KW-0812">Transmembrane</keyword>
<dbReference type="GO" id="GO:0004222">
    <property type="term" value="F:metalloendopeptidase activity"/>
    <property type="evidence" value="ECO:0007669"/>
    <property type="project" value="TreeGrafter"/>
</dbReference>
<reference evidence="4 5" key="1">
    <citation type="submission" date="2020-08" db="EMBL/GenBank/DDBJ databases">
        <title>Genomic Encyclopedia of Type Strains, Phase IV (KMG-IV): sequencing the most valuable type-strain genomes for metagenomic binning, comparative biology and taxonomic classification.</title>
        <authorList>
            <person name="Goeker M."/>
        </authorList>
    </citation>
    <scope>NUCLEOTIDE SEQUENCE [LARGE SCALE GENOMIC DNA]</scope>
    <source>
        <strain evidence="4 5">DSM 5391</strain>
    </source>
</reference>
<feature type="compositionally biased region" description="Basic and acidic residues" evidence="1">
    <location>
        <begin position="242"/>
        <end position="351"/>
    </location>
</feature>
<evidence type="ECO:0000256" key="1">
    <source>
        <dbReference type="SAM" id="MobiDB-lite"/>
    </source>
</evidence>
<name>A0A7X0HUN1_9BACI</name>
<dbReference type="InterPro" id="IPR016047">
    <property type="entry name" value="M23ase_b-sheet_dom"/>
</dbReference>